<proteinExistence type="predicted"/>
<feature type="region of interest" description="Disordered" evidence="1">
    <location>
        <begin position="79"/>
        <end position="111"/>
    </location>
</feature>
<evidence type="ECO:0000256" key="1">
    <source>
        <dbReference type="SAM" id="MobiDB-lite"/>
    </source>
</evidence>
<organism evidence="2 3">
    <name type="scientific">Caulobacter segnis</name>
    <dbReference type="NCBI Taxonomy" id="88688"/>
    <lineage>
        <taxon>Bacteria</taxon>
        <taxon>Pseudomonadati</taxon>
        <taxon>Pseudomonadota</taxon>
        <taxon>Alphaproteobacteria</taxon>
        <taxon>Caulobacterales</taxon>
        <taxon>Caulobacteraceae</taxon>
        <taxon>Caulobacter</taxon>
    </lineage>
</organism>
<evidence type="ECO:0000313" key="2">
    <source>
        <dbReference type="EMBL" id="USQ97254.1"/>
    </source>
</evidence>
<accession>A0ABY4ZY22</accession>
<evidence type="ECO:0008006" key="4">
    <source>
        <dbReference type="Google" id="ProtNLM"/>
    </source>
</evidence>
<sequence length="235" mass="25156">MSAAAAKDGDLILSKGEAARELNVSAGRVSQYIAEAKIYGPAIVGEGRSARINVTIARQQLKASLDLGQRLGNGITTDLADREPAVAESDAVAPSPVSTSGEDDGRPMPPSPMRRVVDPFEEAIKQERLRSLQFTNREKAEQELARRGTYTLTAEIAAALASQARSMIDVFEGGLADLATAMSAKFGLSQRDVLHELRTAFVEVRRKAAETARRKVASMPNLVPDEVAIEGEEPG</sequence>
<dbReference type="EMBL" id="CP096040">
    <property type="protein sequence ID" value="USQ97254.1"/>
    <property type="molecule type" value="Genomic_DNA"/>
</dbReference>
<dbReference type="Proteomes" id="UP001057520">
    <property type="component" value="Chromosome"/>
</dbReference>
<name>A0ABY4ZY22_9CAUL</name>
<evidence type="ECO:0000313" key="3">
    <source>
        <dbReference type="Proteomes" id="UP001057520"/>
    </source>
</evidence>
<protein>
    <recommendedName>
        <fullName evidence="4">Terminase small subunit</fullName>
    </recommendedName>
</protein>
<keyword evidence="3" id="KW-1185">Reference proteome</keyword>
<reference evidence="2 3" key="1">
    <citation type="submission" date="2022-04" db="EMBL/GenBank/DDBJ databases">
        <title>Genome sequence of soybean root-associated Caulobacter segnis RL271.</title>
        <authorList>
            <person name="Longley R."/>
            <person name="Bonito G."/>
            <person name="Trigodet F."/>
            <person name="Crosson S."/>
            <person name="Fiebig A."/>
        </authorList>
    </citation>
    <scope>NUCLEOTIDE SEQUENCE [LARGE SCALE GENOMIC DNA]</scope>
    <source>
        <strain evidence="2 3">RL271</strain>
    </source>
</reference>
<gene>
    <name evidence="2" type="ORF">MZV50_06845</name>
</gene>